<dbReference type="GeneID" id="116294536"/>
<keyword evidence="1" id="KW-1185">Reference proteome</keyword>
<dbReference type="RefSeq" id="XP_031558024.1">
    <property type="nucleotide sequence ID" value="XM_031702164.1"/>
</dbReference>
<protein>
    <submittedName>
        <fullName evidence="2">Uncharacterized protein LOC116294536</fullName>
    </submittedName>
</protein>
<dbReference type="KEGG" id="aten:116294536"/>
<proteinExistence type="predicted"/>
<evidence type="ECO:0000313" key="1">
    <source>
        <dbReference type="Proteomes" id="UP000515163"/>
    </source>
</evidence>
<reference evidence="2" key="1">
    <citation type="submission" date="2025-08" db="UniProtKB">
        <authorList>
            <consortium name="RefSeq"/>
        </authorList>
    </citation>
    <scope>IDENTIFICATION</scope>
    <source>
        <tissue evidence="2">Tentacle</tissue>
    </source>
</reference>
<dbReference type="InParanoid" id="A0A6P8HNT5"/>
<name>A0A6P8HNT5_ACTTE</name>
<organism evidence="1 2">
    <name type="scientific">Actinia tenebrosa</name>
    <name type="common">Australian red waratah sea anemone</name>
    <dbReference type="NCBI Taxonomy" id="6105"/>
    <lineage>
        <taxon>Eukaryota</taxon>
        <taxon>Metazoa</taxon>
        <taxon>Cnidaria</taxon>
        <taxon>Anthozoa</taxon>
        <taxon>Hexacorallia</taxon>
        <taxon>Actiniaria</taxon>
        <taxon>Actiniidae</taxon>
        <taxon>Actinia</taxon>
    </lineage>
</organism>
<accession>A0A6P8HNT5</accession>
<dbReference type="Proteomes" id="UP000515163">
    <property type="component" value="Unplaced"/>
</dbReference>
<gene>
    <name evidence="2" type="primary">LOC116294536</name>
</gene>
<sequence length="1592" mass="182470">MKLCDELVANQSSSSQSIVSMSSSVSKIKDLYESIIVNGIIKEECKLPRHACVVWFNIEIFTFEGINRVLKPKIHSEGFEDVIEQTAAIVRRDPENKHFICATVLSKWLKLLEISSVTNWFAAQVAKHDLVVHLESSKEGISISGNINDTSLICQVFDAIKSLMGSDDKYECFCEKERLIILFNFPEVFRLLPKACIKLIQSTRDVCTKVIEDIFSILANNLTKNAATKGSYPYHFDDFGVWIEERAENFMLIDEHTGALDHKKLSLNAITQALLTIPDKQQVLKILQIWKQTFPDDKSHRVLSELFVLVIEVIELKRESIVIDMENLVIFLTECRTQLIHTLPLCRTLLPSLMNALPNSWYHPENINVMKIHFDKMTFVGSYSYHSVSNVDSFLTLLKSKPVPEKVKTNILQLGMDLLGEVNYANGYSESISPLTLSLLSLRDNAMVRRYALELLKIVEERGSALDNFYPIMNIINAIGKSCLIERKQEMLEEFARLLKGTREGNETAMLSACREFLKFSVNEKNTKRFFVLAATGSHNSYQFIVTCLNYNQEILKGHTRVNCHVNFLLKIITEKLTSHAGHLELLTKVCDKCILRYDRGKFNFPTIEIFETMVATVSHDIAVSEFDVDLNEATLRVTIAAVDTHRQDPPIDFHSFYVDLNRAFRESKHFKQQSLRYVTMEVLCLIAKLPFTLKRIKCLIQRFMAIFDQDITHDQEVLNVLFKLLQMNSNGLLSSLDDNDVYLTFEKVLVPTNISSSNASVRCSDYLILDHYKAIIAFEQTLSSLGLSSESNHYMAQKKEKNQDSQYSSFTSEFVEAITKRVWETNLKEKDEDFKQMMLPVPPILTPLIGRCLKECYKSGFNDQPSVKTLTEEVLENAGSWRKLEIEIDAIGQILSKLSPDEKLGPLLVEHMRQCYILGIGEKPSSKTVILSILKGFEPWKKLKNEIMYIEKEVINVSPDLVPYTSTCAEECRNSVDVGEEPNVKSLTLQILKSFEFHKRLEIEIEKMEKELSPDVPEIVPSIAECMRQCYIAGLNEEPKIKPVILQMFEVIDQWKELYAKISGCSELAFLVMACIRHWYVLGLNEEGKRTRDFIVQIIEAIELFTWNDDEMNKVNKSCLNIPKQLYLIFKEAKHNEEAKKGIVKAFDVVRKLDPSVHAEDKSRESLIQLDFYLLLKESSVTATDVCSAMLIRKGLDDSYLLDFSTNLLENEYDIFDPVEGYMDLEIFVFGHACASEPREKEKSEFPSPGYVAYLVLNQLRRLGVPDSDLRETTQNVCNKLLCYAFRDHGDRSAYSIYGGSADDKLRFSFNLMNESSYLAEFEYWLSSQKPHHFVAEYDDVIIKAVSWKKGRKSCEEAIRMNEEVYRTLSKLHKLSFEGNYGLFGVTSEPKEIMGRVLKTTEQEDIAFHLFHLLCKSATATETCLDIIPSWNEQESLSLVERLTHLYDERGEKMAQRDLDKELEVGLKILPFAARKFPNSASKTISFLENIIEHNCGHEDNMSLKQLPLWYMEMTKAGYDPQAIESWCTSLVHTQDLSSRDVDAITNMTPENIKLLNKESDVVGKCLFSVETTKTKEYFKHRLILDCKTPK</sequence>
<evidence type="ECO:0000313" key="2">
    <source>
        <dbReference type="RefSeq" id="XP_031558024.1"/>
    </source>
</evidence>